<keyword evidence="13" id="KW-0902">Two-component regulatory system</keyword>
<evidence type="ECO:0000256" key="2">
    <source>
        <dbReference type="ARBA" id="ARBA00004429"/>
    </source>
</evidence>
<dbReference type="SMART" id="SM00304">
    <property type="entry name" value="HAMP"/>
    <property type="match status" value="1"/>
</dbReference>
<dbReference type="InterPro" id="IPR003660">
    <property type="entry name" value="HAMP_dom"/>
</dbReference>
<dbReference type="EC" id="2.7.13.3" evidence="3"/>
<evidence type="ECO:0000313" key="19">
    <source>
        <dbReference type="Proteomes" id="UP000727456"/>
    </source>
</evidence>
<evidence type="ECO:0000259" key="16">
    <source>
        <dbReference type="PROSITE" id="PS50109"/>
    </source>
</evidence>
<keyword evidence="7" id="KW-0808">Transferase</keyword>
<keyword evidence="10 18" id="KW-0418">Kinase</keyword>
<evidence type="ECO:0000256" key="12">
    <source>
        <dbReference type="ARBA" id="ARBA00022989"/>
    </source>
</evidence>
<gene>
    <name evidence="18" type="ORF">FHS31_002090</name>
</gene>
<dbReference type="Proteomes" id="UP000727456">
    <property type="component" value="Unassembled WGS sequence"/>
</dbReference>
<evidence type="ECO:0000256" key="6">
    <source>
        <dbReference type="ARBA" id="ARBA00022553"/>
    </source>
</evidence>
<evidence type="ECO:0000313" key="18">
    <source>
        <dbReference type="EMBL" id="NIJ08473.1"/>
    </source>
</evidence>
<dbReference type="InterPro" id="IPR003661">
    <property type="entry name" value="HisK_dim/P_dom"/>
</dbReference>
<dbReference type="InterPro" id="IPR036890">
    <property type="entry name" value="HATPase_C_sf"/>
</dbReference>
<dbReference type="InterPro" id="IPR003594">
    <property type="entry name" value="HATPase_dom"/>
</dbReference>
<dbReference type="GO" id="GO:0016301">
    <property type="term" value="F:kinase activity"/>
    <property type="evidence" value="ECO:0007669"/>
    <property type="project" value="UniProtKB-KW"/>
</dbReference>
<name>A0ABX0TSH8_9SPHN</name>
<evidence type="ECO:0000256" key="14">
    <source>
        <dbReference type="ARBA" id="ARBA00023136"/>
    </source>
</evidence>
<evidence type="ECO:0000256" key="1">
    <source>
        <dbReference type="ARBA" id="ARBA00000085"/>
    </source>
</evidence>
<evidence type="ECO:0000256" key="7">
    <source>
        <dbReference type="ARBA" id="ARBA00022679"/>
    </source>
</evidence>
<sequence length="437" mass="47349">MRDWHQRPLGLLGRLLAILLLTLVIEFAASTVLYERSSRALIHDDEAHRLAEHLVIARRLIAAQPLAERPAMAERLTTNRYDVHWAGTTRMPPPLGRDRGLAYSRVLDWEPSLADSDLRVALVAAGRQAQLFGALRLGDGSWLRFRAAEPVESSQPSWHRILIALLPATVVLIVAALLFRQALRPMGMLARAADRIGRSGGITLPEAGPGEVRRVIRAFNAMQARIDELINSRTQALAAVGHDLRTPLARLQLRSEAIGDPALRTSVGGDVEEMKAMVQSLLSFLGGDDDPERPVRTDLAVMAATITDDAADRGADALYVGDDHLEISVRPIAMKRAIANLVENALHYGGCARVAVLTEAGAAIVRIDDDGPGVLPEQIPAITEPFARLDPARSRNTSGLGLGLAIVDRVAKMEGGSLMLANRPEGGFRAEIRLPLP</sequence>
<keyword evidence="11" id="KW-0067">ATP-binding</keyword>
<dbReference type="Pfam" id="PF02518">
    <property type="entry name" value="HATPase_c"/>
    <property type="match status" value="1"/>
</dbReference>
<evidence type="ECO:0000256" key="13">
    <source>
        <dbReference type="ARBA" id="ARBA00023012"/>
    </source>
</evidence>
<keyword evidence="8 15" id="KW-0812">Transmembrane</keyword>
<keyword evidence="19" id="KW-1185">Reference proteome</keyword>
<dbReference type="CDD" id="cd00075">
    <property type="entry name" value="HATPase"/>
    <property type="match status" value="1"/>
</dbReference>
<evidence type="ECO:0000256" key="5">
    <source>
        <dbReference type="ARBA" id="ARBA00022519"/>
    </source>
</evidence>
<dbReference type="SUPFAM" id="SSF55874">
    <property type="entry name" value="ATPase domain of HSP90 chaperone/DNA topoisomerase II/histidine kinase"/>
    <property type="match status" value="1"/>
</dbReference>
<dbReference type="InterPro" id="IPR050980">
    <property type="entry name" value="2C_sensor_his_kinase"/>
</dbReference>
<dbReference type="CDD" id="cd00082">
    <property type="entry name" value="HisKA"/>
    <property type="match status" value="1"/>
</dbReference>
<feature type="transmembrane region" description="Helical" evidence="15">
    <location>
        <begin position="12"/>
        <end position="34"/>
    </location>
</feature>
<dbReference type="PANTHER" id="PTHR44936:SF5">
    <property type="entry name" value="SENSOR HISTIDINE KINASE ENVZ"/>
    <property type="match status" value="1"/>
</dbReference>
<proteinExistence type="predicted"/>
<keyword evidence="4" id="KW-1003">Cell membrane</keyword>
<evidence type="ECO:0000256" key="15">
    <source>
        <dbReference type="SAM" id="Phobius"/>
    </source>
</evidence>
<dbReference type="InterPro" id="IPR005467">
    <property type="entry name" value="His_kinase_dom"/>
</dbReference>
<comment type="catalytic activity">
    <reaction evidence="1">
        <text>ATP + protein L-histidine = ADP + protein N-phospho-L-histidine.</text>
        <dbReference type="EC" id="2.7.13.3"/>
    </reaction>
</comment>
<dbReference type="Pfam" id="PF00672">
    <property type="entry name" value="HAMP"/>
    <property type="match status" value="1"/>
</dbReference>
<feature type="transmembrane region" description="Helical" evidence="15">
    <location>
        <begin position="161"/>
        <end position="179"/>
    </location>
</feature>
<feature type="domain" description="HAMP" evidence="17">
    <location>
        <begin position="180"/>
        <end position="231"/>
    </location>
</feature>
<dbReference type="EMBL" id="JAAOZC010000004">
    <property type="protein sequence ID" value="NIJ08473.1"/>
    <property type="molecule type" value="Genomic_DNA"/>
</dbReference>
<reference evidence="18 19" key="1">
    <citation type="submission" date="2020-03" db="EMBL/GenBank/DDBJ databases">
        <title>Genomic Encyclopedia of Type Strains, Phase III (KMG-III): the genomes of soil and plant-associated and newly described type strains.</title>
        <authorList>
            <person name="Whitman W."/>
        </authorList>
    </citation>
    <scope>NUCLEOTIDE SEQUENCE [LARGE SCALE GENOMIC DNA]</scope>
    <source>
        <strain evidence="18 19">CECT 8804</strain>
    </source>
</reference>
<dbReference type="InterPro" id="IPR036097">
    <property type="entry name" value="HisK_dim/P_sf"/>
</dbReference>
<keyword evidence="14 15" id="KW-0472">Membrane</keyword>
<comment type="subcellular location">
    <subcellularLocation>
        <location evidence="2">Cell inner membrane</location>
        <topology evidence="2">Multi-pass membrane protein</topology>
    </subcellularLocation>
</comment>
<protein>
    <recommendedName>
        <fullName evidence="3">histidine kinase</fullName>
        <ecNumber evidence="3">2.7.13.3</ecNumber>
    </recommendedName>
</protein>
<evidence type="ECO:0000259" key="17">
    <source>
        <dbReference type="PROSITE" id="PS50885"/>
    </source>
</evidence>
<keyword evidence="6" id="KW-0597">Phosphoprotein</keyword>
<dbReference type="CDD" id="cd06225">
    <property type="entry name" value="HAMP"/>
    <property type="match status" value="1"/>
</dbReference>
<keyword evidence="5" id="KW-0997">Cell inner membrane</keyword>
<dbReference type="InterPro" id="IPR004358">
    <property type="entry name" value="Sig_transdc_His_kin-like_C"/>
</dbReference>
<dbReference type="SUPFAM" id="SSF47384">
    <property type="entry name" value="Homodimeric domain of signal transducing histidine kinase"/>
    <property type="match status" value="1"/>
</dbReference>
<evidence type="ECO:0000256" key="3">
    <source>
        <dbReference type="ARBA" id="ARBA00012438"/>
    </source>
</evidence>
<dbReference type="PROSITE" id="PS50885">
    <property type="entry name" value="HAMP"/>
    <property type="match status" value="1"/>
</dbReference>
<dbReference type="Gene3D" id="3.30.565.10">
    <property type="entry name" value="Histidine kinase-like ATPase, C-terminal domain"/>
    <property type="match status" value="1"/>
</dbReference>
<evidence type="ECO:0000256" key="10">
    <source>
        <dbReference type="ARBA" id="ARBA00022777"/>
    </source>
</evidence>
<keyword evidence="12 15" id="KW-1133">Transmembrane helix</keyword>
<dbReference type="PRINTS" id="PR00344">
    <property type="entry name" value="BCTRLSENSOR"/>
</dbReference>
<dbReference type="Gene3D" id="1.10.287.130">
    <property type="match status" value="1"/>
</dbReference>
<dbReference type="SMART" id="SM00387">
    <property type="entry name" value="HATPase_c"/>
    <property type="match status" value="1"/>
</dbReference>
<evidence type="ECO:0000256" key="8">
    <source>
        <dbReference type="ARBA" id="ARBA00022692"/>
    </source>
</evidence>
<organism evidence="18 19">
    <name type="scientific">Sphingomonas vulcanisoli</name>
    <dbReference type="NCBI Taxonomy" id="1658060"/>
    <lineage>
        <taxon>Bacteria</taxon>
        <taxon>Pseudomonadati</taxon>
        <taxon>Pseudomonadota</taxon>
        <taxon>Alphaproteobacteria</taxon>
        <taxon>Sphingomonadales</taxon>
        <taxon>Sphingomonadaceae</taxon>
        <taxon>Sphingomonas</taxon>
    </lineage>
</organism>
<evidence type="ECO:0000256" key="11">
    <source>
        <dbReference type="ARBA" id="ARBA00022840"/>
    </source>
</evidence>
<dbReference type="PROSITE" id="PS50109">
    <property type="entry name" value="HIS_KIN"/>
    <property type="match status" value="1"/>
</dbReference>
<keyword evidence="9" id="KW-0547">Nucleotide-binding</keyword>
<evidence type="ECO:0000256" key="4">
    <source>
        <dbReference type="ARBA" id="ARBA00022475"/>
    </source>
</evidence>
<dbReference type="PANTHER" id="PTHR44936">
    <property type="entry name" value="SENSOR PROTEIN CREC"/>
    <property type="match status" value="1"/>
</dbReference>
<feature type="domain" description="Histidine kinase" evidence="16">
    <location>
        <begin position="239"/>
        <end position="437"/>
    </location>
</feature>
<accession>A0ABX0TSH8</accession>
<comment type="caution">
    <text evidence="18">The sequence shown here is derived from an EMBL/GenBank/DDBJ whole genome shotgun (WGS) entry which is preliminary data.</text>
</comment>
<evidence type="ECO:0000256" key="9">
    <source>
        <dbReference type="ARBA" id="ARBA00022741"/>
    </source>
</evidence>